<proteinExistence type="predicted"/>
<dbReference type="Proteomes" id="UP000655016">
    <property type="component" value="Unassembled WGS sequence"/>
</dbReference>
<name>A0ABQ1UP81_9FLAO</name>
<comment type="caution">
    <text evidence="1">The sequence shown here is derived from an EMBL/GenBank/DDBJ whole genome shotgun (WGS) entry which is preliminary data.</text>
</comment>
<evidence type="ECO:0000313" key="2">
    <source>
        <dbReference type="Proteomes" id="UP000655016"/>
    </source>
</evidence>
<organism evidence="1 2">
    <name type="scientific">Flavobacterium limi</name>
    <dbReference type="NCBI Taxonomy" id="2045105"/>
    <lineage>
        <taxon>Bacteria</taxon>
        <taxon>Pseudomonadati</taxon>
        <taxon>Bacteroidota</taxon>
        <taxon>Flavobacteriia</taxon>
        <taxon>Flavobacteriales</taxon>
        <taxon>Flavobacteriaceae</taxon>
        <taxon>Flavobacterium</taxon>
    </lineage>
</organism>
<sequence>MKKYIQFQILNNDDKLSMNNLLHHIKNDYLEYGINFKILDGWFIEFSDIDTPIREIEIKNGEVASRAPNNENSGFWLNTKLCENDLQVFSELFVMSESDFEETWKRFDKMTFGFEIEIKKFHFIHFFDYNDENDDEETDYSYLRTIIKYKGKRRVLRIYFHNEDGDNIISSYNFYDCSKLQLRGRLVDHRIDEDLYLYESELIE</sequence>
<gene>
    <name evidence="1" type="ORF">GCM10011518_35970</name>
</gene>
<protein>
    <recommendedName>
        <fullName evidence="3">Immunity protein 22</fullName>
    </recommendedName>
</protein>
<reference evidence="2" key="1">
    <citation type="journal article" date="2019" name="Int. J. Syst. Evol. Microbiol.">
        <title>The Global Catalogue of Microorganisms (GCM) 10K type strain sequencing project: providing services to taxonomists for standard genome sequencing and annotation.</title>
        <authorList>
            <consortium name="The Broad Institute Genomics Platform"/>
            <consortium name="The Broad Institute Genome Sequencing Center for Infectious Disease"/>
            <person name="Wu L."/>
            <person name="Ma J."/>
        </authorList>
    </citation>
    <scope>NUCLEOTIDE SEQUENCE [LARGE SCALE GENOMIC DNA]</scope>
    <source>
        <strain evidence="2">CGMCC 1.16060</strain>
    </source>
</reference>
<evidence type="ECO:0008006" key="3">
    <source>
        <dbReference type="Google" id="ProtNLM"/>
    </source>
</evidence>
<accession>A0ABQ1UP81</accession>
<dbReference type="RefSeq" id="WP_163395825.1">
    <property type="nucleotide sequence ID" value="NZ_BMKP01000009.1"/>
</dbReference>
<evidence type="ECO:0000313" key="1">
    <source>
        <dbReference type="EMBL" id="GGF23461.1"/>
    </source>
</evidence>
<dbReference type="EMBL" id="BMKP01000009">
    <property type="protein sequence ID" value="GGF23461.1"/>
    <property type="molecule type" value="Genomic_DNA"/>
</dbReference>
<keyword evidence="2" id="KW-1185">Reference proteome</keyword>